<dbReference type="InterPro" id="IPR035093">
    <property type="entry name" value="RelE/ParE_toxin_dom_sf"/>
</dbReference>
<dbReference type="EMBL" id="OV915080">
    <property type="protein sequence ID" value="CAH1705354.1"/>
    <property type="molecule type" value="Genomic_DNA"/>
</dbReference>
<keyword evidence="1" id="KW-0378">Hydrolase</keyword>
<dbReference type="EC" id="3.1.-.-" evidence="1"/>
<dbReference type="AlphaFoldDB" id="A0AAU9QZQ4"/>
<name>A0AAU9QZQ4_9LACO</name>
<reference evidence="1" key="1">
    <citation type="submission" date="2022-02" db="EMBL/GenBank/DDBJ databases">
        <authorList>
            <person name="Deutsch MARIE S."/>
        </authorList>
    </citation>
    <scope>NUCLEOTIDE SEQUENCE</scope>
    <source>
        <strain evidence="1">CIRM-BIA865</strain>
    </source>
</reference>
<evidence type="ECO:0000313" key="2">
    <source>
        <dbReference type="Proteomes" id="UP001295440"/>
    </source>
</evidence>
<organism evidence="1 2">
    <name type="scientific">Lactobacillus delbrueckii subsp. delbrueckii</name>
    <dbReference type="NCBI Taxonomy" id="83684"/>
    <lineage>
        <taxon>Bacteria</taxon>
        <taxon>Bacillati</taxon>
        <taxon>Bacillota</taxon>
        <taxon>Bacilli</taxon>
        <taxon>Lactobacillales</taxon>
        <taxon>Lactobacillaceae</taxon>
        <taxon>Lactobacillus</taxon>
    </lineage>
</organism>
<proteinExistence type="predicted"/>
<dbReference type="GO" id="GO:0016787">
    <property type="term" value="F:hydrolase activity"/>
    <property type="evidence" value="ECO:0007669"/>
    <property type="project" value="UniProtKB-KW"/>
</dbReference>
<evidence type="ECO:0000313" key="1">
    <source>
        <dbReference type="EMBL" id="CAH1705354.1"/>
    </source>
</evidence>
<accession>A0AAU9QZQ4</accession>
<dbReference type="Pfam" id="PF15738">
    <property type="entry name" value="YafQ_toxin"/>
    <property type="match status" value="1"/>
</dbReference>
<dbReference type="SUPFAM" id="SSF143011">
    <property type="entry name" value="RelE-like"/>
    <property type="match status" value="1"/>
</dbReference>
<dbReference type="Gene3D" id="3.30.2310.20">
    <property type="entry name" value="RelE-like"/>
    <property type="match status" value="1"/>
</dbReference>
<protein>
    <submittedName>
        <fullName evidence="1">Toxin YafQ/ toxin-anti toxin system</fullName>
        <ecNumber evidence="1">3.1.-.-</ecNumber>
    </submittedName>
</protein>
<gene>
    <name evidence="1" type="primary">YafQ</name>
    <name evidence="1" type="ORF">LDD865_0190</name>
</gene>
<dbReference type="Proteomes" id="UP001295440">
    <property type="component" value="Chromosome"/>
</dbReference>
<sequence>MGAVQIMSKLRFRPRATFNADLKRLARLDPTIIDDIRAAIDEILETGTLPKEYGDHPLKRRLAGYREFHVRDTPKGVQPSDVNDVLVIWYVERHDLVAVAVRAGSHERLFHDQNA</sequence>
<dbReference type="InterPro" id="IPR004386">
    <property type="entry name" value="Toxin_YafQ-like"/>
</dbReference>